<reference evidence="1" key="1">
    <citation type="submission" date="2019-09" db="EMBL/GenBank/DDBJ databases">
        <authorList>
            <person name="Li J."/>
        </authorList>
    </citation>
    <scope>NUCLEOTIDE SEQUENCE [LARGE SCALE GENOMIC DNA]</scope>
    <source>
        <strain evidence="1">NRBC 14897</strain>
    </source>
</reference>
<dbReference type="EMBL" id="SDPP02000001">
    <property type="protein sequence ID" value="KAA1379797.1"/>
    <property type="molecule type" value="Genomic_DNA"/>
</dbReference>
<proteinExistence type="predicted"/>
<evidence type="ECO:0000313" key="2">
    <source>
        <dbReference type="Proteomes" id="UP001515100"/>
    </source>
</evidence>
<sequence>MRRWLGGLVAVAVVAAGCTSTTGDDAPVPTPRTSATSDVPAISLTSLGIDWPRAGSALEVTAPPSAPEGFDDALLGRMSDVLEAWATATTTDPDVWQGDAPVDTVTATLPAKPAAALRQQTADAVSPELAVANVFGDDVTVVGEPRVTTAWKVSTQDDDSGQEYVLLELQTRAAYEVRLGDDGPTQVVGVLRVHGLSAYPGTTDDFGVSGGWQEFGAGDCALALDDDLVPDNDAADAAADLATFADIGGQPSVRMPALDTDEQVDGAYLQRCRDSTT</sequence>
<protein>
    <submittedName>
        <fullName evidence="1">Uncharacterized protein</fullName>
    </submittedName>
</protein>
<dbReference type="Proteomes" id="UP001515100">
    <property type="component" value="Unassembled WGS sequence"/>
</dbReference>
<dbReference type="AlphaFoldDB" id="A0A641AQK7"/>
<comment type="caution">
    <text evidence="1">The sequence shown here is derived from an EMBL/GenBank/DDBJ whole genome shotgun (WGS) entry which is preliminary data.</text>
</comment>
<accession>A0A641AQK7</accession>
<name>A0A641AQK7_9ACTN</name>
<gene>
    <name evidence="1" type="ORF">ESP62_000845</name>
</gene>
<dbReference type="RefSeq" id="WP_129179655.1">
    <property type="nucleotide sequence ID" value="NZ_JAGIOG010000001.1"/>
</dbReference>
<dbReference type="OrthoDB" id="3743885at2"/>
<evidence type="ECO:0000313" key="1">
    <source>
        <dbReference type="EMBL" id="KAA1379797.1"/>
    </source>
</evidence>
<organism evidence="1 2">
    <name type="scientific">Aeromicrobium fastidiosum</name>
    <dbReference type="NCBI Taxonomy" id="52699"/>
    <lineage>
        <taxon>Bacteria</taxon>
        <taxon>Bacillati</taxon>
        <taxon>Actinomycetota</taxon>
        <taxon>Actinomycetes</taxon>
        <taxon>Propionibacteriales</taxon>
        <taxon>Nocardioidaceae</taxon>
        <taxon>Aeromicrobium</taxon>
    </lineage>
</organism>
<dbReference type="PROSITE" id="PS51257">
    <property type="entry name" value="PROKAR_LIPOPROTEIN"/>
    <property type="match status" value="1"/>
</dbReference>
<keyword evidence="2" id="KW-1185">Reference proteome</keyword>